<evidence type="ECO:0000256" key="2">
    <source>
        <dbReference type="ARBA" id="ARBA00007520"/>
    </source>
</evidence>
<dbReference type="EMBL" id="SCWB01000006">
    <property type="protein sequence ID" value="TDM12125.1"/>
    <property type="molecule type" value="Genomic_DNA"/>
</dbReference>
<keyword evidence="6 10" id="KW-0812">Transmembrane</keyword>
<name>A0A4R6BUY8_9STAP</name>
<dbReference type="Gene3D" id="1.20.1720.10">
    <property type="entry name" value="Multidrug resistance protein D"/>
    <property type="match status" value="1"/>
</dbReference>
<proteinExistence type="inferred from homology"/>
<feature type="transmembrane region" description="Helical" evidence="10">
    <location>
        <begin position="195"/>
        <end position="215"/>
    </location>
</feature>
<feature type="transmembrane region" description="Helical" evidence="10">
    <location>
        <begin position="107"/>
        <end position="125"/>
    </location>
</feature>
<feature type="transmembrane region" description="Helical" evidence="10">
    <location>
        <begin position="7"/>
        <end position="27"/>
    </location>
</feature>
<gene>
    <name evidence="12" type="ORF">ERX29_04735</name>
</gene>
<dbReference type="OrthoDB" id="9816041at2"/>
<feature type="transmembrane region" description="Helical" evidence="10">
    <location>
        <begin position="395"/>
        <end position="415"/>
    </location>
</feature>
<feature type="transmembrane region" description="Helical" evidence="10">
    <location>
        <begin position="79"/>
        <end position="101"/>
    </location>
</feature>
<evidence type="ECO:0000256" key="5">
    <source>
        <dbReference type="ARBA" id="ARBA00022475"/>
    </source>
</evidence>
<sequence>MEKKPDYQLIAVLMSGAFIAFLSNTFLNVALPSIMKDFNVTTATVQWVTTGYMLVNGIVIPTTAFLMQRFTARQLFLTAMLLFLMGTIIAGFSPIFTVLIIGRMVQAAGAAIMMPLLMNIMMTSFPPRQRGTAMGIFTLVLFFAPAIGPTLSGFVVQYYSWHYLFYMIVPIILLVLIVAYVRLPKNTDTTSIKIDVLSIILSTIAFGGILYGFSAAGNKGWLQPGVILFIMIGFITLFYYVRRQLQLEKPMLNFRVYEYRMFMLASLIVGTLNMALFSGMMLMPIYLQNLRSFSPIDTGLLLLPGAIIMGLMSPISGKLFDMLGPRKLAVSGLLITTVTTFLFSRLSFETSYFNIIIIYSIRAFGMSLVMTPVMTNGLNSLPNRLMPHGSAMNSMLNQVSGAVGTALLITLMQNYTHTRLQELIGESGRENVEQLTNQATLDGINFSFVIATSIMFISFVLTSFLKRTAV</sequence>
<evidence type="ECO:0000313" key="13">
    <source>
        <dbReference type="Proteomes" id="UP000294802"/>
    </source>
</evidence>
<evidence type="ECO:0000256" key="8">
    <source>
        <dbReference type="ARBA" id="ARBA00023136"/>
    </source>
</evidence>
<evidence type="ECO:0000256" key="3">
    <source>
        <dbReference type="ARBA" id="ARBA00008537"/>
    </source>
</evidence>
<dbReference type="PANTHER" id="PTHR42718:SF9">
    <property type="entry name" value="MAJOR FACILITATOR SUPERFAMILY MULTIDRUG TRANSPORTER MFSC"/>
    <property type="match status" value="1"/>
</dbReference>
<comment type="subcellular location">
    <subcellularLocation>
        <location evidence="1">Cell membrane</location>
        <topology evidence="1">Multi-pass membrane protein</topology>
    </subcellularLocation>
</comment>
<comment type="similarity">
    <text evidence="2">Belongs to the major facilitator superfamily. TCR/Tet family.</text>
</comment>
<evidence type="ECO:0000256" key="10">
    <source>
        <dbReference type="SAM" id="Phobius"/>
    </source>
</evidence>
<dbReference type="PROSITE" id="PS50850">
    <property type="entry name" value="MFS"/>
    <property type="match status" value="1"/>
</dbReference>
<protein>
    <recommendedName>
        <fullName evidence="9">Quinolone resistance protein NorB</fullName>
    </recommendedName>
</protein>
<dbReference type="InterPro" id="IPR036259">
    <property type="entry name" value="MFS_trans_sf"/>
</dbReference>
<dbReference type="NCBIfam" id="TIGR00711">
    <property type="entry name" value="efflux_EmrB"/>
    <property type="match status" value="1"/>
</dbReference>
<evidence type="ECO:0000256" key="9">
    <source>
        <dbReference type="ARBA" id="ARBA00040594"/>
    </source>
</evidence>
<evidence type="ECO:0000256" key="6">
    <source>
        <dbReference type="ARBA" id="ARBA00022692"/>
    </source>
</evidence>
<accession>A0A4R6BUY8</accession>
<feature type="transmembrane region" description="Helical" evidence="10">
    <location>
        <begin position="262"/>
        <end position="287"/>
    </location>
</feature>
<evidence type="ECO:0000259" key="11">
    <source>
        <dbReference type="PROSITE" id="PS50850"/>
    </source>
</evidence>
<keyword evidence="8 10" id="KW-0472">Membrane</keyword>
<comment type="similarity">
    <text evidence="3">Belongs to the major facilitator superfamily. EmrB family.</text>
</comment>
<feature type="transmembrane region" description="Helical" evidence="10">
    <location>
        <begin position="299"/>
        <end position="316"/>
    </location>
</feature>
<keyword evidence="7 10" id="KW-1133">Transmembrane helix</keyword>
<keyword evidence="4" id="KW-0813">Transport</keyword>
<dbReference type="SUPFAM" id="SSF103473">
    <property type="entry name" value="MFS general substrate transporter"/>
    <property type="match status" value="1"/>
</dbReference>
<dbReference type="AlphaFoldDB" id="A0A4R6BUY8"/>
<evidence type="ECO:0000313" key="12">
    <source>
        <dbReference type="EMBL" id="TDM12125.1"/>
    </source>
</evidence>
<keyword evidence="13" id="KW-1185">Reference proteome</keyword>
<reference evidence="12 13" key="1">
    <citation type="submission" date="2019-01" db="EMBL/GenBank/DDBJ databases">
        <title>Draft genome sequences of the type strains of six Macrococcus species.</title>
        <authorList>
            <person name="Mazhar S."/>
            <person name="Altermann E."/>
            <person name="Hill C."/>
            <person name="Mcauliffe O."/>
        </authorList>
    </citation>
    <scope>NUCLEOTIDE SEQUENCE [LARGE SCALE GENOMIC DNA]</scope>
    <source>
        <strain evidence="12 13">CCM4815</strain>
    </source>
</reference>
<dbReference type="InterPro" id="IPR011701">
    <property type="entry name" value="MFS"/>
</dbReference>
<feature type="transmembrane region" description="Helical" evidence="10">
    <location>
        <begin position="352"/>
        <end position="374"/>
    </location>
</feature>
<dbReference type="GO" id="GO:0022857">
    <property type="term" value="F:transmembrane transporter activity"/>
    <property type="evidence" value="ECO:0007669"/>
    <property type="project" value="InterPro"/>
</dbReference>
<feature type="domain" description="Major facilitator superfamily (MFS) profile" evidence="11">
    <location>
        <begin position="9"/>
        <end position="470"/>
    </location>
</feature>
<organism evidence="12 13">
    <name type="scientific">Macrococcus lamae</name>
    <dbReference type="NCBI Taxonomy" id="198484"/>
    <lineage>
        <taxon>Bacteria</taxon>
        <taxon>Bacillati</taxon>
        <taxon>Bacillota</taxon>
        <taxon>Bacilli</taxon>
        <taxon>Bacillales</taxon>
        <taxon>Staphylococcaceae</taxon>
        <taxon>Macrococcus</taxon>
    </lineage>
</organism>
<dbReference type="Pfam" id="PF07690">
    <property type="entry name" value="MFS_1"/>
    <property type="match status" value="1"/>
</dbReference>
<feature type="transmembrane region" description="Helical" evidence="10">
    <location>
        <begin position="221"/>
        <end position="241"/>
    </location>
</feature>
<dbReference type="InterPro" id="IPR020846">
    <property type="entry name" value="MFS_dom"/>
</dbReference>
<dbReference type="RefSeq" id="WP_133443548.1">
    <property type="nucleotide sequence ID" value="NZ_SCWB01000006.1"/>
</dbReference>
<dbReference type="PRINTS" id="PR01036">
    <property type="entry name" value="TCRTETB"/>
</dbReference>
<dbReference type="PANTHER" id="PTHR42718">
    <property type="entry name" value="MAJOR FACILITATOR SUPERFAMILY MULTIDRUG TRANSPORTER MFSC"/>
    <property type="match status" value="1"/>
</dbReference>
<feature type="transmembrane region" description="Helical" evidence="10">
    <location>
        <begin position="132"/>
        <end position="151"/>
    </location>
</feature>
<feature type="transmembrane region" description="Helical" evidence="10">
    <location>
        <begin position="444"/>
        <end position="465"/>
    </location>
</feature>
<evidence type="ECO:0000256" key="7">
    <source>
        <dbReference type="ARBA" id="ARBA00022989"/>
    </source>
</evidence>
<dbReference type="Proteomes" id="UP000294802">
    <property type="component" value="Unassembled WGS sequence"/>
</dbReference>
<comment type="caution">
    <text evidence="12">The sequence shown here is derived from an EMBL/GenBank/DDBJ whole genome shotgun (WGS) entry which is preliminary data.</text>
</comment>
<dbReference type="GO" id="GO:0005886">
    <property type="term" value="C:plasma membrane"/>
    <property type="evidence" value="ECO:0007669"/>
    <property type="project" value="UniProtKB-SubCell"/>
</dbReference>
<dbReference type="Gene3D" id="1.20.1250.20">
    <property type="entry name" value="MFS general substrate transporter like domains"/>
    <property type="match status" value="1"/>
</dbReference>
<evidence type="ECO:0000256" key="1">
    <source>
        <dbReference type="ARBA" id="ARBA00004651"/>
    </source>
</evidence>
<evidence type="ECO:0000256" key="4">
    <source>
        <dbReference type="ARBA" id="ARBA00022448"/>
    </source>
</evidence>
<dbReference type="CDD" id="cd17503">
    <property type="entry name" value="MFS_LmrB_MDR_like"/>
    <property type="match status" value="1"/>
</dbReference>
<feature type="transmembrane region" description="Helical" evidence="10">
    <location>
        <begin position="47"/>
        <end position="67"/>
    </location>
</feature>
<dbReference type="InterPro" id="IPR004638">
    <property type="entry name" value="EmrB-like"/>
</dbReference>
<feature type="transmembrane region" description="Helical" evidence="10">
    <location>
        <begin position="163"/>
        <end position="183"/>
    </location>
</feature>
<keyword evidence="5" id="KW-1003">Cell membrane</keyword>